<name>A0A1Q9LQM2_9PSEU</name>
<dbReference type="Proteomes" id="UP000186040">
    <property type="component" value="Unassembled WGS sequence"/>
</dbReference>
<organism evidence="2 3">
    <name type="scientific">Actinokineospora bangkokensis</name>
    <dbReference type="NCBI Taxonomy" id="1193682"/>
    <lineage>
        <taxon>Bacteria</taxon>
        <taxon>Bacillati</taxon>
        <taxon>Actinomycetota</taxon>
        <taxon>Actinomycetes</taxon>
        <taxon>Pseudonocardiales</taxon>
        <taxon>Pseudonocardiaceae</taxon>
        <taxon>Actinokineospora</taxon>
    </lineage>
</organism>
<dbReference type="RefSeq" id="WP_075973712.1">
    <property type="nucleotide sequence ID" value="NZ_MKQR01000007.1"/>
</dbReference>
<dbReference type="Pfam" id="PF00480">
    <property type="entry name" value="ROK"/>
    <property type="match status" value="1"/>
</dbReference>
<evidence type="ECO:0000313" key="2">
    <source>
        <dbReference type="EMBL" id="OLR94329.1"/>
    </source>
</evidence>
<reference evidence="2 3" key="1">
    <citation type="submission" date="2016-10" db="EMBL/GenBank/DDBJ databases">
        <title>The Draft Genome Sequence of Actinokineospora bangkokensis 44EHWT reveals the biosynthetic pathway of antifungal compounds Thailandins with unusual extender unit butylmalonyl-CoA.</title>
        <authorList>
            <person name="Greule A."/>
            <person name="Intra B."/>
            <person name="Flemming S."/>
            <person name="Rommel M.G."/>
            <person name="Panbangred W."/>
            <person name="Bechthold A."/>
        </authorList>
    </citation>
    <scope>NUCLEOTIDE SEQUENCE [LARGE SCALE GENOMIC DNA]</scope>
    <source>
        <strain evidence="2 3">44EHW</strain>
    </source>
</reference>
<dbReference type="InterPro" id="IPR000600">
    <property type="entry name" value="ROK"/>
</dbReference>
<dbReference type="PANTHER" id="PTHR18964">
    <property type="entry name" value="ROK (REPRESSOR, ORF, KINASE) FAMILY"/>
    <property type="match status" value="1"/>
</dbReference>
<dbReference type="AlphaFoldDB" id="A0A1Q9LQM2"/>
<dbReference type="PROSITE" id="PS01125">
    <property type="entry name" value="ROK"/>
    <property type="match status" value="1"/>
</dbReference>
<gene>
    <name evidence="2" type="ORF">BJP25_11205</name>
</gene>
<dbReference type="EMBL" id="MKQR01000007">
    <property type="protein sequence ID" value="OLR94329.1"/>
    <property type="molecule type" value="Genomic_DNA"/>
</dbReference>
<dbReference type="PANTHER" id="PTHR18964:SF149">
    <property type="entry name" value="BIFUNCTIONAL UDP-N-ACETYLGLUCOSAMINE 2-EPIMERASE_N-ACETYLMANNOSAMINE KINASE"/>
    <property type="match status" value="1"/>
</dbReference>
<dbReference type="Gene3D" id="1.10.10.10">
    <property type="entry name" value="Winged helix-like DNA-binding domain superfamily/Winged helix DNA-binding domain"/>
    <property type="match status" value="1"/>
</dbReference>
<dbReference type="InterPro" id="IPR049874">
    <property type="entry name" value="ROK_cs"/>
</dbReference>
<dbReference type="STRING" id="1193682.BJP25_11205"/>
<dbReference type="SUPFAM" id="SSF53067">
    <property type="entry name" value="Actin-like ATPase domain"/>
    <property type="match status" value="2"/>
</dbReference>
<sequence>MRDLPERARAVLRAAHDRPGLTRADAARLLGMGSGAVTEAVARLTAGDLLAEAPAAPSGARGRPTTTLVPHPGGPVVLAAAISHEGWRVDAVQLGGTSLTSRTGTHGGSWPRARDGLRAAVRALHRAPGRVAGLGLSVPGTVLDGHRLDATILGWREVDLRTLWPGAEVFAADNDATLAGLAEARRGAAAEAALALHVLVAAGLGGALLDRGRVVAGARGVAGEFGHMPFGPPDLACPCGASGCWGAETDAIALSTLVDGQAPEDPVTRAKAILAAAAAPGRERDAAVVLARRLGRGLAALVNSLDPDLITLGGLAVDLLVVAPEPLFEAYRGGLMAYRRQTPTPVIPAALGDSGPLTGAAEVVWDRLLAPPHP</sequence>
<protein>
    <recommendedName>
        <fullName evidence="4">ROK family protein</fullName>
    </recommendedName>
</protein>
<evidence type="ECO:0000256" key="1">
    <source>
        <dbReference type="ARBA" id="ARBA00006479"/>
    </source>
</evidence>
<dbReference type="Gene3D" id="3.30.420.40">
    <property type="match status" value="2"/>
</dbReference>
<keyword evidence="3" id="KW-1185">Reference proteome</keyword>
<dbReference type="InterPro" id="IPR036388">
    <property type="entry name" value="WH-like_DNA-bd_sf"/>
</dbReference>
<dbReference type="InterPro" id="IPR036390">
    <property type="entry name" value="WH_DNA-bd_sf"/>
</dbReference>
<accession>A0A1Q9LQM2</accession>
<comment type="caution">
    <text evidence="2">The sequence shown here is derived from an EMBL/GenBank/DDBJ whole genome shotgun (WGS) entry which is preliminary data.</text>
</comment>
<proteinExistence type="inferred from homology"/>
<evidence type="ECO:0000313" key="3">
    <source>
        <dbReference type="Proteomes" id="UP000186040"/>
    </source>
</evidence>
<evidence type="ECO:0008006" key="4">
    <source>
        <dbReference type="Google" id="ProtNLM"/>
    </source>
</evidence>
<comment type="similarity">
    <text evidence="1">Belongs to the ROK (NagC/XylR) family.</text>
</comment>
<dbReference type="SUPFAM" id="SSF46785">
    <property type="entry name" value="Winged helix' DNA-binding domain"/>
    <property type="match status" value="1"/>
</dbReference>
<dbReference type="InterPro" id="IPR043129">
    <property type="entry name" value="ATPase_NBD"/>
</dbReference>